<dbReference type="Proteomes" id="UP000198290">
    <property type="component" value="Chromosome"/>
</dbReference>
<keyword evidence="2" id="KW-1185">Reference proteome</keyword>
<dbReference type="OrthoDB" id="1550479at2"/>
<name>A0A3G9GG72_9NEIS</name>
<reference evidence="2" key="3">
    <citation type="journal article" date="2017" name="Plant Physiol. Biochem.">
        <title>Differential oxidative and antioxidative response of duckweed Lemna minor toward plant growth promoting/inhibiting bacteria.</title>
        <authorList>
            <person name="Ishizawa H."/>
            <person name="Kuroda M."/>
            <person name="Morikawa M."/>
            <person name="Ike M."/>
        </authorList>
    </citation>
    <scope>NUCLEOTIDE SEQUENCE [LARGE SCALE GENOMIC DNA]</scope>
    <source>
        <strain evidence="2">H3</strain>
    </source>
</reference>
<evidence type="ECO:0000313" key="1">
    <source>
        <dbReference type="EMBL" id="BBF84526.1"/>
    </source>
</evidence>
<reference evidence="1 2" key="2">
    <citation type="journal article" date="2017" name="Genome Announc.">
        <title>Draft genome sequence of Aquitalea magnusonii strain H3, a plant growth-promoting bacterium of duckweed Lemna minor.</title>
        <authorList>
            <person name="Ishizawa H."/>
            <person name="Kuroda M."/>
            <person name="Ike M."/>
        </authorList>
    </citation>
    <scope>NUCLEOTIDE SEQUENCE [LARGE SCALE GENOMIC DNA]</scope>
    <source>
        <strain evidence="1 2">H3</strain>
    </source>
</reference>
<evidence type="ECO:0000313" key="2">
    <source>
        <dbReference type="Proteomes" id="UP000198290"/>
    </source>
</evidence>
<reference evidence="2" key="1">
    <citation type="journal article" date="2017" name="Biotechnol. Biofuels">
        <title>Evaluation of environmental bacterial communities as a factor affecting the growth of duckweed Lemna minor.</title>
        <authorList>
            <person name="Ishizawa H."/>
            <person name="Kuroda M."/>
            <person name="Morikawa M."/>
            <person name="Ike M."/>
        </authorList>
    </citation>
    <scope>NUCLEOTIDE SEQUENCE [LARGE SCALE GENOMIC DNA]</scope>
    <source>
        <strain evidence="2">H3</strain>
    </source>
</reference>
<dbReference type="KEGG" id="amah:DLM_0886"/>
<dbReference type="RefSeq" id="WP_089084338.1">
    <property type="nucleotide sequence ID" value="NZ_AP018823.1"/>
</dbReference>
<proteinExistence type="predicted"/>
<protein>
    <submittedName>
        <fullName evidence="1">Uncharacterized protein</fullName>
    </submittedName>
</protein>
<gene>
    <name evidence="1" type="ORF">DLM_0886</name>
</gene>
<organism evidence="1 2">
    <name type="scientific">Aquitalea magnusonii</name>
    <dbReference type="NCBI Taxonomy" id="332411"/>
    <lineage>
        <taxon>Bacteria</taxon>
        <taxon>Pseudomonadati</taxon>
        <taxon>Pseudomonadota</taxon>
        <taxon>Betaproteobacteria</taxon>
        <taxon>Neisseriales</taxon>
        <taxon>Chromobacteriaceae</taxon>
        <taxon>Aquitalea</taxon>
    </lineage>
</organism>
<dbReference type="EMBL" id="AP018823">
    <property type="protein sequence ID" value="BBF84526.1"/>
    <property type="molecule type" value="Genomic_DNA"/>
</dbReference>
<dbReference type="AlphaFoldDB" id="A0A3G9GG72"/>
<sequence length="385" mass="44606">MKTTDEYFCENGTKLHFTTNVYQFEFEGIQISLEGIPHLKNEETNELYLPQCARVILKNVVDGAKTKGLSKITISPPDSLKSKRFSYCNNLPFKYSALEYYFIPGLIGSQNDGFLVPVYFNMDVLNKYTQHPDYDIKILSSTYGNLSCKDEWHISFGINRNKSILMWLGDIDSLPDKEKYYLVSENIEPEFEIHSEFYDAQICVEWAESALESKVFQAREKLSDLFENKFGYKLFKLEGEISRTIADLQKPVFWENRHVAPVVESLNRIFVEALCEKSIKEIILEKAPSADVKGLKGLKLFSTLLSSVFLLENSDELMCPFFVLYDYRIVMCHLQSEGTIEEKMDSIYNRMNICAENRHNEEIYMAIFQRLAQSLDSIINHITLD</sequence>
<accession>A0A3G9GG72</accession>